<gene>
    <name evidence="10" type="ORF">LIER_23745</name>
</gene>
<evidence type="ECO:0000256" key="2">
    <source>
        <dbReference type="ARBA" id="ARBA00006613"/>
    </source>
</evidence>
<feature type="region of interest" description="Disordered" evidence="8">
    <location>
        <begin position="771"/>
        <end position="790"/>
    </location>
</feature>
<feature type="region of interest" description="Disordered" evidence="8">
    <location>
        <begin position="583"/>
        <end position="604"/>
    </location>
</feature>
<evidence type="ECO:0000256" key="7">
    <source>
        <dbReference type="PIRNR" id="PIRNR037092"/>
    </source>
</evidence>
<dbReference type="PANTHER" id="PTHR22781:SF12">
    <property type="entry name" value="AP-3 COMPLEX SUBUNIT DELTA-1"/>
    <property type="match status" value="1"/>
</dbReference>
<keyword evidence="3 7" id="KW-0813">Transport</keyword>
<feature type="compositionally biased region" description="Basic residues" evidence="8">
    <location>
        <begin position="923"/>
        <end position="933"/>
    </location>
</feature>
<dbReference type="InterPro" id="IPR011989">
    <property type="entry name" value="ARM-like"/>
</dbReference>
<dbReference type="InterPro" id="IPR017105">
    <property type="entry name" value="AP3_complex_dsu"/>
</dbReference>
<dbReference type="Proteomes" id="UP001454036">
    <property type="component" value="Unassembled WGS sequence"/>
</dbReference>
<feature type="compositionally biased region" description="Basic and acidic residues" evidence="8">
    <location>
        <begin position="822"/>
        <end position="855"/>
    </location>
</feature>
<evidence type="ECO:0000256" key="6">
    <source>
        <dbReference type="ARBA" id="ARBA00023136"/>
    </source>
</evidence>
<dbReference type="GO" id="GO:0010008">
    <property type="term" value="C:endosome membrane"/>
    <property type="evidence" value="ECO:0007669"/>
    <property type="project" value="TreeGrafter"/>
</dbReference>
<dbReference type="GO" id="GO:0006896">
    <property type="term" value="P:Golgi to vacuole transport"/>
    <property type="evidence" value="ECO:0007669"/>
    <property type="project" value="TreeGrafter"/>
</dbReference>
<keyword evidence="5 7" id="KW-0653">Protein transport</keyword>
<sequence>MSGTPSLMESLFQRTLDDLIKGLRLHTPTTTPSLSAFISKSLTEIRRELTSTTASTKSTALLKLLYLHSLHSISASFATFHVIELSSSPASKPLAYLAASLLFDSTTDVLLLLTNQLRKDLNSTITREVSLALNALSVIANQDLARDLTGDLFVLLNSSKVFLRKKAILCLIRVFDKYPDSVRVCFKRLVENLESRDEGVVSAVVGVFCEMAKVDPRAYLPLAPEFFRVLVESRNNWILIKVLKIFARLVPLEGRLGKKVVEPICEHLRRTGAKSLVFECVRTIFGCLSEYDVAVNVAMEKVREFLMDDDPNLRYLGLQALSTVAPKHLWAIQENKEFVIRALSDADVNIRFEALTLLMAMVCEDNVVEICRVLVTYALKSDPEFCNEILGSILSVCSKNYYEVVVDFDWYISLLGDMSRIVHCQKGEEIEDQLIDIGMRVRDVRSTLVRVSRQLLIDPALLGNPFVHRILCAAAWVSGEYVEFSKNPIELIEALLQPRTSLLPPLIRAVYIQSAFKVLAFCLHCFLFRKDVTFSFLLGSLSEEITTGSSDRLRNAPSGDSDGDGSYYPRSTLEETEYDIAGNGEAAGSSHVHTPLASSKSTKSTGDSIRHILNIVETTLGPLSGSNDVEILERVRNILGLVMMIKQEFLGTSSQEGDDNQGNNNNASKIINLMHEAFSEELGPVSISAQEKVPIPDGVVLKQDLEDLDLIYGDIKLPLSSSFSLVKRHSLENDSILTLENYRKDESETEGKPTALSEHRKRHGLYYLPLERKETSDDYPPANDPTVQDNINADTENLAKLTEQSLVFKKKANTKPRPVVVKLDDGDSRSILPKKQEPKDDLVSDAVRDVLRGNEAEPSSSSTAKEPDRASSKRGKEKALVDGSGDPLRIESSRSRDKSSRSKHHRQNKEKKDGSPETGKAKSSSRHGTRRSKNRAEGSANIAVQSPVIPDFLL</sequence>
<name>A0AAV3QYU6_LITER</name>
<keyword evidence="11" id="KW-1185">Reference proteome</keyword>
<feature type="region of interest" description="Disordered" evidence="8">
    <location>
        <begin position="744"/>
        <end position="763"/>
    </location>
</feature>
<keyword evidence="7" id="KW-0333">Golgi apparatus</keyword>
<dbReference type="AlphaFoldDB" id="A0AAV3QYU6"/>
<dbReference type="InterPro" id="IPR016024">
    <property type="entry name" value="ARM-type_fold"/>
</dbReference>
<dbReference type="GO" id="GO:0030123">
    <property type="term" value="C:AP-3 adaptor complex"/>
    <property type="evidence" value="ECO:0007669"/>
    <property type="project" value="InterPro"/>
</dbReference>
<dbReference type="EMBL" id="BAABME010006753">
    <property type="protein sequence ID" value="GAA0169210.1"/>
    <property type="molecule type" value="Genomic_DNA"/>
</dbReference>
<evidence type="ECO:0000313" key="10">
    <source>
        <dbReference type="EMBL" id="GAA0169210.1"/>
    </source>
</evidence>
<comment type="similarity">
    <text evidence="2 7">Belongs to the adaptor complexes large subunit family.</text>
</comment>
<keyword evidence="4" id="KW-0677">Repeat</keyword>
<comment type="subunit">
    <text evidence="7">Adaptor protein complex 3 (AP-3) is a heterotetramer.</text>
</comment>
<dbReference type="GO" id="GO:0005794">
    <property type="term" value="C:Golgi apparatus"/>
    <property type="evidence" value="ECO:0007669"/>
    <property type="project" value="UniProtKB-SubCell"/>
</dbReference>
<proteinExistence type="inferred from homology"/>
<reference evidence="10 11" key="1">
    <citation type="submission" date="2024-01" db="EMBL/GenBank/DDBJ databases">
        <title>The complete chloroplast genome sequence of Lithospermum erythrorhizon: insights into the phylogenetic relationship among Boraginaceae species and the maternal lineages of purple gromwells.</title>
        <authorList>
            <person name="Okada T."/>
            <person name="Watanabe K."/>
        </authorList>
    </citation>
    <scope>NUCLEOTIDE SEQUENCE [LARGE SCALE GENOMIC DNA]</scope>
</reference>
<accession>A0AAV3QYU6</accession>
<evidence type="ECO:0000259" key="9">
    <source>
        <dbReference type="Pfam" id="PF01602"/>
    </source>
</evidence>
<evidence type="ECO:0000256" key="4">
    <source>
        <dbReference type="ARBA" id="ARBA00022737"/>
    </source>
</evidence>
<comment type="function">
    <text evidence="7">Part of the AP-3 complex, an adaptor-related complex which seems to be clathrin-associated. The complex is associated with the Golgi region as well as more peripheral structures. It facilitates the budding of vesicles from the Golgi membrane and may be directly involved in trafficking to the vacuole. It also function in maintaining the identity of lytic vacuoles and in regulating the transition between storage and lytic vacuoles.</text>
</comment>
<evidence type="ECO:0000256" key="3">
    <source>
        <dbReference type="ARBA" id="ARBA00022448"/>
    </source>
</evidence>
<feature type="region of interest" description="Disordered" evidence="8">
    <location>
        <begin position="820"/>
        <end position="954"/>
    </location>
</feature>
<evidence type="ECO:0000256" key="5">
    <source>
        <dbReference type="ARBA" id="ARBA00022927"/>
    </source>
</evidence>
<comment type="caution">
    <text evidence="10">The sequence shown here is derived from an EMBL/GenBank/DDBJ whole genome shotgun (WGS) entry which is preliminary data.</text>
</comment>
<dbReference type="SUPFAM" id="SSF48371">
    <property type="entry name" value="ARM repeat"/>
    <property type="match status" value="1"/>
</dbReference>
<dbReference type="Gene3D" id="1.25.10.10">
    <property type="entry name" value="Leucine-rich Repeat Variant"/>
    <property type="match status" value="1"/>
</dbReference>
<comment type="subcellular location">
    <subcellularLocation>
        <location evidence="1">Endomembrane system</location>
    </subcellularLocation>
    <subcellularLocation>
        <location evidence="7">Golgi apparatus</location>
    </subcellularLocation>
</comment>
<dbReference type="InterPro" id="IPR002553">
    <property type="entry name" value="Clathrin/coatomer_adapt-like_N"/>
</dbReference>
<dbReference type="Pfam" id="PF01602">
    <property type="entry name" value="Adaptin_N"/>
    <property type="match status" value="1"/>
</dbReference>
<evidence type="ECO:0000256" key="1">
    <source>
        <dbReference type="ARBA" id="ARBA00004308"/>
    </source>
</evidence>
<protein>
    <recommendedName>
        <fullName evidence="7">AP-3 complex subunit delta</fullName>
    </recommendedName>
</protein>
<keyword evidence="6" id="KW-0472">Membrane</keyword>
<dbReference type="PIRSF" id="PIRSF037092">
    <property type="entry name" value="AP3_complex_delta"/>
    <property type="match status" value="1"/>
</dbReference>
<feature type="compositionally biased region" description="Basic and acidic residues" evidence="8">
    <location>
        <begin position="888"/>
        <end position="900"/>
    </location>
</feature>
<feature type="region of interest" description="Disordered" evidence="8">
    <location>
        <begin position="549"/>
        <end position="569"/>
    </location>
</feature>
<organism evidence="10 11">
    <name type="scientific">Lithospermum erythrorhizon</name>
    <name type="common">Purple gromwell</name>
    <name type="synonym">Lithospermum officinale var. erythrorhizon</name>
    <dbReference type="NCBI Taxonomy" id="34254"/>
    <lineage>
        <taxon>Eukaryota</taxon>
        <taxon>Viridiplantae</taxon>
        <taxon>Streptophyta</taxon>
        <taxon>Embryophyta</taxon>
        <taxon>Tracheophyta</taxon>
        <taxon>Spermatophyta</taxon>
        <taxon>Magnoliopsida</taxon>
        <taxon>eudicotyledons</taxon>
        <taxon>Gunneridae</taxon>
        <taxon>Pentapetalae</taxon>
        <taxon>asterids</taxon>
        <taxon>lamiids</taxon>
        <taxon>Boraginales</taxon>
        <taxon>Boraginaceae</taxon>
        <taxon>Boraginoideae</taxon>
        <taxon>Lithospermeae</taxon>
        <taxon>Lithospermum</taxon>
    </lineage>
</organism>
<evidence type="ECO:0000313" key="11">
    <source>
        <dbReference type="Proteomes" id="UP001454036"/>
    </source>
</evidence>
<feature type="domain" description="Clathrin/coatomer adaptor adaptin-like N-terminal" evidence="9">
    <location>
        <begin position="38"/>
        <end position="497"/>
    </location>
</feature>
<evidence type="ECO:0000256" key="8">
    <source>
        <dbReference type="SAM" id="MobiDB-lite"/>
    </source>
</evidence>
<dbReference type="GO" id="GO:0006623">
    <property type="term" value="P:protein targeting to vacuole"/>
    <property type="evidence" value="ECO:0007669"/>
    <property type="project" value="TreeGrafter"/>
</dbReference>
<dbReference type="PANTHER" id="PTHR22781">
    <property type="entry name" value="DELTA ADAPTIN-RELATED"/>
    <property type="match status" value="1"/>
</dbReference>